<dbReference type="InterPro" id="IPR009081">
    <property type="entry name" value="PP-bd_ACP"/>
</dbReference>
<dbReference type="Pfam" id="PF00550">
    <property type="entry name" value="PP-binding"/>
    <property type="match status" value="1"/>
</dbReference>
<evidence type="ECO:0000313" key="2">
    <source>
        <dbReference type="EMBL" id="RKP44127.1"/>
    </source>
</evidence>
<dbReference type="PROSITE" id="PS50075">
    <property type="entry name" value="CARRIER"/>
    <property type="match status" value="1"/>
</dbReference>
<accession>A0A494X095</accession>
<evidence type="ECO:0000259" key="1">
    <source>
        <dbReference type="PROSITE" id="PS50075"/>
    </source>
</evidence>
<protein>
    <submittedName>
        <fullName evidence="2">Acyl carrier protein</fullName>
    </submittedName>
</protein>
<dbReference type="SUPFAM" id="SSF47336">
    <property type="entry name" value="ACP-like"/>
    <property type="match status" value="1"/>
</dbReference>
<dbReference type="Gene3D" id="1.10.1200.10">
    <property type="entry name" value="ACP-like"/>
    <property type="match status" value="1"/>
</dbReference>
<evidence type="ECO:0000313" key="3">
    <source>
        <dbReference type="Proteomes" id="UP000280434"/>
    </source>
</evidence>
<name>A0A494X095_9BURK</name>
<sequence>MTSPTQLFDDVKELVESVVMRAVDGDTLLIEDGLVDSVLAVEIVLRAEMLFGVSVPPTEIAEHLHSVDALTAYIAANR</sequence>
<dbReference type="EMBL" id="RBZV01000014">
    <property type="protein sequence ID" value="RKP44127.1"/>
    <property type="molecule type" value="Genomic_DNA"/>
</dbReference>
<dbReference type="AlphaFoldDB" id="A0A494X095"/>
<feature type="domain" description="Carrier" evidence="1">
    <location>
        <begin position="2"/>
        <end position="78"/>
    </location>
</feature>
<dbReference type="Proteomes" id="UP000280434">
    <property type="component" value="Unassembled WGS sequence"/>
</dbReference>
<dbReference type="OrthoDB" id="6905271at2"/>
<dbReference type="RefSeq" id="WP_121281218.1">
    <property type="nucleotide sequence ID" value="NZ_RBZV01000014.1"/>
</dbReference>
<keyword evidence="3" id="KW-1185">Reference proteome</keyword>
<gene>
    <name evidence="2" type="ORF">D7S89_23230</name>
</gene>
<proteinExistence type="predicted"/>
<reference evidence="2 3" key="1">
    <citation type="submission" date="2018-10" db="EMBL/GenBank/DDBJ databases">
        <title>Paraburkholderia sp. 7MK8-2, isolated from soil.</title>
        <authorList>
            <person name="Gao Z.-H."/>
            <person name="Qiu L.-H."/>
        </authorList>
    </citation>
    <scope>NUCLEOTIDE SEQUENCE [LARGE SCALE GENOMIC DNA]</scope>
    <source>
        <strain evidence="2 3">7MK8-2</strain>
    </source>
</reference>
<comment type="caution">
    <text evidence="2">The sequence shown here is derived from an EMBL/GenBank/DDBJ whole genome shotgun (WGS) entry which is preliminary data.</text>
</comment>
<organism evidence="2 3">
    <name type="scientific">Trinickia fusca</name>
    <dbReference type="NCBI Taxonomy" id="2419777"/>
    <lineage>
        <taxon>Bacteria</taxon>
        <taxon>Pseudomonadati</taxon>
        <taxon>Pseudomonadota</taxon>
        <taxon>Betaproteobacteria</taxon>
        <taxon>Burkholderiales</taxon>
        <taxon>Burkholderiaceae</taxon>
        <taxon>Trinickia</taxon>
    </lineage>
</organism>
<dbReference type="InterPro" id="IPR036736">
    <property type="entry name" value="ACP-like_sf"/>
</dbReference>